<comment type="caution">
    <text evidence="9">The sequence shown here is derived from an EMBL/GenBank/DDBJ whole genome shotgun (WGS) entry which is preliminary data.</text>
</comment>
<evidence type="ECO:0000256" key="5">
    <source>
        <dbReference type="ARBA" id="ARBA00022827"/>
    </source>
</evidence>
<keyword evidence="7" id="KW-0325">Glycoprotein</keyword>
<keyword evidence="10" id="KW-1185">Reference proteome</keyword>
<keyword evidence="3" id="KW-0285">Flavoprotein</keyword>
<proteinExistence type="inferred from homology"/>
<dbReference type="Pfam" id="PF07156">
    <property type="entry name" value="Prenylcys_lyase"/>
    <property type="match status" value="1"/>
</dbReference>
<name>A0A9W8DY51_9FUNG</name>
<evidence type="ECO:0000256" key="1">
    <source>
        <dbReference type="ARBA" id="ARBA00001974"/>
    </source>
</evidence>
<evidence type="ECO:0000313" key="9">
    <source>
        <dbReference type="EMBL" id="KAJ1923968.1"/>
    </source>
</evidence>
<dbReference type="Proteomes" id="UP001150569">
    <property type="component" value="Unassembled WGS sequence"/>
</dbReference>
<dbReference type="GO" id="GO:0030328">
    <property type="term" value="P:prenylcysteine catabolic process"/>
    <property type="evidence" value="ECO:0007669"/>
    <property type="project" value="InterPro"/>
</dbReference>
<evidence type="ECO:0000256" key="2">
    <source>
        <dbReference type="ARBA" id="ARBA00009967"/>
    </source>
</evidence>
<reference evidence="9" key="1">
    <citation type="submission" date="2022-07" db="EMBL/GenBank/DDBJ databases">
        <title>Phylogenomic reconstructions and comparative analyses of Kickxellomycotina fungi.</title>
        <authorList>
            <person name="Reynolds N.K."/>
            <person name="Stajich J.E."/>
            <person name="Barry K."/>
            <person name="Grigoriev I.V."/>
            <person name="Crous P."/>
            <person name="Smith M.E."/>
        </authorList>
    </citation>
    <scope>NUCLEOTIDE SEQUENCE</scope>
    <source>
        <strain evidence="9">RSA 861</strain>
    </source>
</reference>
<dbReference type="InterPro" id="IPR017046">
    <property type="entry name" value="Prenylcysteine_Oxase1"/>
</dbReference>
<dbReference type="GO" id="GO:0001735">
    <property type="term" value="F:prenylcysteine oxidase activity"/>
    <property type="evidence" value="ECO:0007669"/>
    <property type="project" value="InterPro"/>
</dbReference>
<evidence type="ECO:0000256" key="7">
    <source>
        <dbReference type="ARBA" id="ARBA00023180"/>
    </source>
</evidence>
<feature type="domain" description="Prenylcysteine lyase" evidence="8">
    <location>
        <begin position="124"/>
        <end position="509"/>
    </location>
</feature>
<keyword evidence="4" id="KW-0732">Signal</keyword>
<evidence type="ECO:0000259" key="8">
    <source>
        <dbReference type="Pfam" id="PF07156"/>
    </source>
</evidence>
<evidence type="ECO:0000313" key="10">
    <source>
        <dbReference type="Proteomes" id="UP001150569"/>
    </source>
</evidence>
<dbReference type="PANTHER" id="PTHR15944">
    <property type="entry name" value="FARNESYLCYSTEINE LYASE"/>
    <property type="match status" value="1"/>
</dbReference>
<comment type="similarity">
    <text evidence="2">Belongs to the prenylcysteine oxidase family.</text>
</comment>
<dbReference type="SUPFAM" id="SSF51905">
    <property type="entry name" value="FAD/NAD(P)-binding domain"/>
    <property type="match status" value="1"/>
</dbReference>
<keyword evidence="6" id="KW-0560">Oxidoreductase</keyword>
<evidence type="ECO:0000256" key="4">
    <source>
        <dbReference type="ARBA" id="ARBA00022729"/>
    </source>
</evidence>
<dbReference type="Gene3D" id="3.50.50.60">
    <property type="entry name" value="FAD/NAD(P)-binding domain"/>
    <property type="match status" value="1"/>
</dbReference>
<evidence type="ECO:0000256" key="6">
    <source>
        <dbReference type="ARBA" id="ARBA00023002"/>
    </source>
</evidence>
<dbReference type="EMBL" id="JANBPT010000301">
    <property type="protein sequence ID" value="KAJ1923968.1"/>
    <property type="molecule type" value="Genomic_DNA"/>
</dbReference>
<dbReference type="GO" id="GO:0030327">
    <property type="term" value="P:prenylated protein catabolic process"/>
    <property type="evidence" value="ECO:0007669"/>
    <property type="project" value="TreeGrafter"/>
</dbReference>
<comment type="cofactor">
    <cofactor evidence="1">
        <name>FAD</name>
        <dbReference type="ChEBI" id="CHEBI:57692"/>
    </cofactor>
</comment>
<protein>
    <recommendedName>
        <fullName evidence="8">Prenylcysteine lyase domain-containing protein</fullName>
    </recommendedName>
</protein>
<evidence type="ECO:0000256" key="3">
    <source>
        <dbReference type="ARBA" id="ARBA00022630"/>
    </source>
</evidence>
<keyword evidence="5" id="KW-0274">FAD</keyword>
<accession>A0A9W8DY51</accession>
<dbReference type="Pfam" id="PF13450">
    <property type="entry name" value="NAD_binding_8"/>
    <property type="match status" value="1"/>
</dbReference>
<dbReference type="PANTHER" id="PTHR15944:SF0">
    <property type="entry name" value="PRENYLCYSTEINE LYASE DOMAIN-CONTAINING PROTEIN"/>
    <property type="match status" value="1"/>
</dbReference>
<organism evidence="9 10">
    <name type="scientific">Tieghemiomyces parasiticus</name>
    <dbReference type="NCBI Taxonomy" id="78921"/>
    <lineage>
        <taxon>Eukaryota</taxon>
        <taxon>Fungi</taxon>
        <taxon>Fungi incertae sedis</taxon>
        <taxon>Zoopagomycota</taxon>
        <taxon>Kickxellomycotina</taxon>
        <taxon>Dimargaritomycetes</taxon>
        <taxon>Dimargaritales</taxon>
        <taxon>Dimargaritaceae</taxon>
        <taxon>Tieghemiomyces</taxon>
    </lineage>
</organism>
<dbReference type="AlphaFoldDB" id="A0A9W8DY51"/>
<gene>
    <name evidence="9" type="ORF">IWQ60_005521</name>
</gene>
<sequence>MSAVWHDSKSSARRVAVIGGGASGTSAAYFIRQNCEARGLDVDITILEHTERIGGRTMVTSPPAPLDHLKLEVGASIFVKENKYLVDFAKRAGLITLELAKKHEPRRPRLGIWNGRGFNLLTTGSRWRDLFLVLRTYGIVTPYKVRGLVTGFLKKFRPIYHEHAGFPTMQAWLTKLSLNNAAERTAQTTFNMRPGLYQPYLSDIVEISSRVNYSQCLNELHTIAMSVSMVPSIDTEYQVKGGNFQVFEYLASMSRAQVLLGKSVAKVNRSPTTGTFRVTTRQGDAMDFDAVVVAVPLNIDKALPIEFTETHADADLDEGVDRSVPLPIPAPLPSVEYQTLHVTLVLAQIRRGYFFNVTNEIQGEGEGLPMPDDIFTTRQATTASPPAPFTSLSVHHTLMSEQVERYCEANGQSVEKIDFELADFTVSKLFSPQPMTEEQLDAIYASRLWTYRHAWKAYPKLVPRHDDEFPAIVLAERLYYPNAFEPFISTMETSIISARNVANLVCRDLFDEV</sequence>
<dbReference type="InterPro" id="IPR036188">
    <property type="entry name" value="FAD/NAD-bd_sf"/>
</dbReference>
<dbReference type="OrthoDB" id="437369at2759"/>
<dbReference type="InterPro" id="IPR010795">
    <property type="entry name" value="Prenylcys_lyase"/>
</dbReference>